<proteinExistence type="predicted"/>
<feature type="domain" description="YetF C-terminal" evidence="1">
    <location>
        <begin position="4"/>
        <end position="54"/>
    </location>
</feature>
<evidence type="ECO:0000313" key="2">
    <source>
        <dbReference type="EMBL" id="SHJ54437.1"/>
    </source>
</evidence>
<protein>
    <recommendedName>
        <fullName evidence="1">YetF C-terminal domain-containing protein</fullName>
    </recommendedName>
</protein>
<dbReference type="Gene3D" id="3.30.240.20">
    <property type="entry name" value="bsu07140 like domains"/>
    <property type="match status" value="1"/>
</dbReference>
<evidence type="ECO:0000313" key="3">
    <source>
        <dbReference type="Proteomes" id="UP000184536"/>
    </source>
</evidence>
<dbReference type="EMBL" id="FQZV01000029">
    <property type="protein sequence ID" value="SHJ54437.1"/>
    <property type="molecule type" value="Genomic_DNA"/>
</dbReference>
<keyword evidence="3" id="KW-1185">Reference proteome</keyword>
<accession>A0A1M6K6B4</accession>
<dbReference type="InterPro" id="IPR023090">
    <property type="entry name" value="UPF0702_alpha/beta_dom_sf"/>
</dbReference>
<reference evidence="3" key="1">
    <citation type="submission" date="2016-11" db="EMBL/GenBank/DDBJ databases">
        <authorList>
            <person name="Varghese N."/>
            <person name="Submissions S."/>
        </authorList>
    </citation>
    <scope>NUCLEOTIDE SEQUENCE [LARGE SCALE GENOMIC DNA]</scope>
    <source>
        <strain evidence="3">DSM 17957</strain>
    </source>
</reference>
<gene>
    <name evidence="2" type="ORF">SAMN02745975_02325</name>
</gene>
<name>A0A1M6K6B4_9FIRM</name>
<dbReference type="Pfam" id="PF04239">
    <property type="entry name" value="DUF421"/>
    <property type="match status" value="1"/>
</dbReference>
<dbReference type="InterPro" id="IPR007353">
    <property type="entry name" value="DUF421"/>
</dbReference>
<sequence length="76" mass="9081">MATEIIIAGHVLYENLKRRNITAKWLIDNLKMMNIKDIREINYASIDEKLQIYIDPYEDHFHKEDTITEEQSSDKN</sequence>
<dbReference type="AlphaFoldDB" id="A0A1M6K6B4"/>
<dbReference type="STRING" id="1121919.SAMN02745975_02325"/>
<dbReference type="Proteomes" id="UP000184536">
    <property type="component" value="Unassembled WGS sequence"/>
</dbReference>
<organism evidence="2 3">
    <name type="scientific">Geosporobacter subterraneus DSM 17957</name>
    <dbReference type="NCBI Taxonomy" id="1121919"/>
    <lineage>
        <taxon>Bacteria</taxon>
        <taxon>Bacillati</taxon>
        <taxon>Bacillota</taxon>
        <taxon>Clostridia</taxon>
        <taxon>Peptostreptococcales</taxon>
        <taxon>Thermotaleaceae</taxon>
        <taxon>Geosporobacter</taxon>
    </lineage>
</organism>
<evidence type="ECO:0000259" key="1">
    <source>
        <dbReference type="Pfam" id="PF04239"/>
    </source>
</evidence>